<dbReference type="Gene3D" id="3.40.630.30">
    <property type="match status" value="1"/>
</dbReference>
<dbReference type="InterPro" id="IPR051531">
    <property type="entry name" value="N-acetyltransferase"/>
</dbReference>
<accession>A0A7W6E4M5</accession>
<sequence length="176" mass="19147">MTTTTIHIPTLETERLILRAHTLADFDAIAGFYASDRSKFVGGPMSAELAWRNMSQEAGHWVLQGFGRWILEEKATGKTVGMVGLWYPAGFPERELGYDLYEGATGKGYATEAATAARAYAYDVLGWTTVISLIAKDNAASIAVATRMGAKADGTFPHERFGETIIMRHPSPEGLS</sequence>
<reference evidence="2 3" key="1">
    <citation type="submission" date="2020-08" db="EMBL/GenBank/DDBJ databases">
        <title>Genomic Encyclopedia of Type Strains, Phase IV (KMG-IV): sequencing the most valuable type-strain genomes for metagenomic binning, comparative biology and taxonomic classification.</title>
        <authorList>
            <person name="Goeker M."/>
        </authorList>
    </citation>
    <scope>NUCLEOTIDE SEQUENCE [LARGE SCALE GENOMIC DNA]</scope>
    <source>
        <strain evidence="2 3">DSM 102234</strain>
    </source>
</reference>
<dbReference type="SUPFAM" id="SSF55729">
    <property type="entry name" value="Acyl-CoA N-acyltransferases (Nat)"/>
    <property type="match status" value="1"/>
</dbReference>
<evidence type="ECO:0000313" key="3">
    <source>
        <dbReference type="Proteomes" id="UP000530268"/>
    </source>
</evidence>
<dbReference type="RefSeq" id="WP_184561920.1">
    <property type="nucleotide sequence ID" value="NZ_JACIEI010000001.1"/>
</dbReference>
<dbReference type="GO" id="GO:0016747">
    <property type="term" value="F:acyltransferase activity, transferring groups other than amino-acyl groups"/>
    <property type="evidence" value="ECO:0007669"/>
    <property type="project" value="InterPro"/>
</dbReference>
<dbReference type="AlphaFoldDB" id="A0A7W6E4M5"/>
<dbReference type="EMBL" id="JACIEI010000001">
    <property type="protein sequence ID" value="MBB3992607.1"/>
    <property type="molecule type" value="Genomic_DNA"/>
</dbReference>
<evidence type="ECO:0000259" key="1">
    <source>
        <dbReference type="PROSITE" id="PS51186"/>
    </source>
</evidence>
<keyword evidence="2" id="KW-0808">Transferase</keyword>
<dbReference type="Proteomes" id="UP000530268">
    <property type="component" value="Unassembled WGS sequence"/>
</dbReference>
<dbReference type="Pfam" id="PF13302">
    <property type="entry name" value="Acetyltransf_3"/>
    <property type="match status" value="1"/>
</dbReference>
<feature type="domain" description="N-acetyltransferase" evidence="1">
    <location>
        <begin position="16"/>
        <end position="172"/>
    </location>
</feature>
<evidence type="ECO:0000313" key="2">
    <source>
        <dbReference type="EMBL" id="MBB3992607.1"/>
    </source>
</evidence>
<comment type="caution">
    <text evidence="2">The sequence shown here is derived from an EMBL/GenBank/DDBJ whole genome shotgun (WGS) entry which is preliminary data.</text>
</comment>
<name>A0A7W6E4M5_9RHOB</name>
<organism evidence="2 3">
    <name type="scientific">Sulfitobacter undariae</name>
    <dbReference type="NCBI Taxonomy" id="1563671"/>
    <lineage>
        <taxon>Bacteria</taxon>
        <taxon>Pseudomonadati</taxon>
        <taxon>Pseudomonadota</taxon>
        <taxon>Alphaproteobacteria</taxon>
        <taxon>Rhodobacterales</taxon>
        <taxon>Roseobacteraceae</taxon>
        <taxon>Sulfitobacter</taxon>
    </lineage>
</organism>
<proteinExistence type="predicted"/>
<protein>
    <submittedName>
        <fullName evidence="2">RimJ/RimL family protein N-acetyltransferase</fullName>
    </submittedName>
</protein>
<gene>
    <name evidence="2" type="ORF">GGR95_000226</name>
</gene>
<dbReference type="PANTHER" id="PTHR43792:SF1">
    <property type="entry name" value="N-ACETYLTRANSFERASE DOMAIN-CONTAINING PROTEIN"/>
    <property type="match status" value="1"/>
</dbReference>
<dbReference type="InterPro" id="IPR016181">
    <property type="entry name" value="Acyl_CoA_acyltransferase"/>
</dbReference>
<dbReference type="InterPro" id="IPR000182">
    <property type="entry name" value="GNAT_dom"/>
</dbReference>
<dbReference type="PROSITE" id="PS51186">
    <property type="entry name" value="GNAT"/>
    <property type="match status" value="1"/>
</dbReference>
<dbReference type="PANTHER" id="PTHR43792">
    <property type="entry name" value="GNAT FAMILY, PUTATIVE (AFU_ORTHOLOGUE AFUA_3G00765)-RELATED-RELATED"/>
    <property type="match status" value="1"/>
</dbReference>
<keyword evidence="3" id="KW-1185">Reference proteome</keyword>